<reference evidence="2 3" key="2">
    <citation type="submission" date="2017-10" db="EMBL/GenBank/DDBJ databases">
        <title>Genome analyses suggest a sexual origin of heterokaryosis in a supposedly ancient asexual fungus.</title>
        <authorList>
            <person name="Corradi N."/>
            <person name="Sedzielewska K."/>
            <person name="Noel J."/>
            <person name="Charron P."/>
            <person name="Farinelli L."/>
            <person name="Marton T."/>
            <person name="Kruger M."/>
            <person name="Pelin A."/>
            <person name="Brachmann A."/>
            <person name="Corradi N."/>
        </authorList>
    </citation>
    <scope>NUCLEOTIDE SEQUENCE [LARGE SCALE GENOMIC DNA]</scope>
    <source>
        <strain evidence="2 3">A1</strain>
    </source>
</reference>
<dbReference type="InterPro" id="IPR006571">
    <property type="entry name" value="TLDc_dom"/>
</dbReference>
<organism evidence="2 3">
    <name type="scientific">Rhizophagus irregularis</name>
    <dbReference type="NCBI Taxonomy" id="588596"/>
    <lineage>
        <taxon>Eukaryota</taxon>
        <taxon>Fungi</taxon>
        <taxon>Fungi incertae sedis</taxon>
        <taxon>Mucoromycota</taxon>
        <taxon>Glomeromycotina</taxon>
        <taxon>Glomeromycetes</taxon>
        <taxon>Glomerales</taxon>
        <taxon>Glomeraceae</taxon>
        <taxon>Rhizophagus</taxon>
    </lineage>
</organism>
<comment type="caution">
    <text evidence="2">The sequence shown here is derived from an EMBL/GenBank/DDBJ whole genome shotgun (WGS) entry which is preliminary data.</text>
</comment>
<sequence>MLRGSRDGFAVNKFHEICDNQPRTITIVKLKCSDKILGGYAPIEWKYVSGGYSSTKHIFIFSFESSDITENYVLSRVVDENRAICRILRYVVTGTCTN</sequence>
<evidence type="ECO:0000313" key="3">
    <source>
        <dbReference type="Proteomes" id="UP000232688"/>
    </source>
</evidence>
<dbReference type="AlphaFoldDB" id="A0A2N0SDY6"/>
<reference evidence="2 3" key="1">
    <citation type="submission" date="2017-10" db="EMBL/GenBank/DDBJ databases">
        <title>Extensive intraspecific genome diversity in a model arbuscular mycorrhizal fungus.</title>
        <authorList>
            <person name="Chen E.C.H."/>
            <person name="Morin E."/>
            <person name="Baudet D."/>
            <person name="Noel J."/>
            <person name="Ndikumana S."/>
            <person name="Charron P."/>
            <person name="St-Onge C."/>
            <person name="Giorgi J."/>
            <person name="Grigoriev I.V."/>
            <person name="Roux C."/>
            <person name="Martin F.M."/>
            <person name="Corradi N."/>
        </authorList>
    </citation>
    <scope>NUCLEOTIDE SEQUENCE [LARGE SCALE GENOMIC DNA]</scope>
    <source>
        <strain evidence="2 3">A1</strain>
    </source>
</reference>
<evidence type="ECO:0000259" key="1">
    <source>
        <dbReference type="PROSITE" id="PS51886"/>
    </source>
</evidence>
<evidence type="ECO:0000313" key="2">
    <source>
        <dbReference type="EMBL" id="PKC73770.1"/>
    </source>
</evidence>
<proteinExistence type="predicted"/>
<dbReference type="Pfam" id="PF07534">
    <property type="entry name" value="TLD"/>
    <property type="match status" value="1"/>
</dbReference>
<dbReference type="PROSITE" id="PS51886">
    <property type="entry name" value="TLDC"/>
    <property type="match status" value="1"/>
</dbReference>
<feature type="domain" description="TLDc" evidence="1">
    <location>
        <begin position="1"/>
        <end position="98"/>
    </location>
</feature>
<protein>
    <recommendedName>
        <fullName evidence="1">TLDc domain-containing protein</fullName>
    </recommendedName>
</protein>
<dbReference type="EMBL" id="LLXH01000075">
    <property type="protein sequence ID" value="PKC73770.1"/>
    <property type="molecule type" value="Genomic_DNA"/>
</dbReference>
<gene>
    <name evidence="2" type="ORF">RhiirA1_450745</name>
</gene>
<dbReference type="Proteomes" id="UP000232688">
    <property type="component" value="Unassembled WGS sequence"/>
</dbReference>
<dbReference type="VEuPathDB" id="FungiDB:RhiirA1_450745"/>
<name>A0A2N0SDY6_9GLOM</name>
<accession>A0A2N0SDY6</accession>